<evidence type="ECO:0000313" key="4">
    <source>
        <dbReference type="Proteomes" id="UP000677228"/>
    </source>
</evidence>
<dbReference type="Pfam" id="PF01926">
    <property type="entry name" value="MMR_HSR1"/>
    <property type="match status" value="1"/>
</dbReference>
<dbReference type="EMBL" id="CAJOBA010039860">
    <property type="protein sequence ID" value="CAF4084623.1"/>
    <property type="molecule type" value="Genomic_DNA"/>
</dbReference>
<dbReference type="Proteomes" id="UP000682733">
    <property type="component" value="Unassembled WGS sequence"/>
</dbReference>
<dbReference type="PROSITE" id="PS00675">
    <property type="entry name" value="SIGMA54_INTERACT_1"/>
    <property type="match status" value="1"/>
</dbReference>
<gene>
    <name evidence="2" type="ORF">OVA965_LOCUS27580</name>
    <name evidence="3" type="ORF">TMI583_LOCUS28326</name>
</gene>
<name>A0A8S2EWK5_9BILA</name>
<comment type="caution">
    <text evidence="2">The sequence shown here is derived from an EMBL/GenBank/DDBJ whole genome shotgun (WGS) entry which is preliminary data.</text>
</comment>
<reference evidence="2" key="1">
    <citation type="submission" date="2021-02" db="EMBL/GenBank/DDBJ databases">
        <authorList>
            <person name="Nowell W R."/>
        </authorList>
    </citation>
    <scope>NUCLEOTIDE SEQUENCE</scope>
</reference>
<dbReference type="AlphaFoldDB" id="A0A8S2EWK5"/>
<dbReference type="EMBL" id="CAJNOK010018298">
    <property type="protein sequence ID" value="CAF1279767.1"/>
    <property type="molecule type" value="Genomic_DNA"/>
</dbReference>
<dbReference type="InterPro" id="IPR027417">
    <property type="entry name" value="P-loop_NTPase"/>
</dbReference>
<organism evidence="2 4">
    <name type="scientific">Didymodactylos carnosus</name>
    <dbReference type="NCBI Taxonomy" id="1234261"/>
    <lineage>
        <taxon>Eukaryota</taxon>
        <taxon>Metazoa</taxon>
        <taxon>Spiralia</taxon>
        <taxon>Gnathifera</taxon>
        <taxon>Rotifera</taxon>
        <taxon>Eurotatoria</taxon>
        <taxon>Bdelloidea</taxon>
        <taxon>Philodinida</taxon>
        <taxon>Philodinidae</taxon>
        <taxon>Didymodactylos</taxon>
    </lineage>
</organism>
<protein>
    <recommendedName>
        <fullName evidence="1">G domain-containing protein</fullName>
    </recommendedName>
</protein>
<evidence type="ECO:0000313" key="2">
    <source>
        <dbReference type="EMBL" id="CAF1279767.1"/>
    </source>
</evidence>
<dbReference type="InterPro" id="IPR025662">
    <property type="entry name" value="Sigma_54_int_dom_ATP-bd_1"/>
</dbReference>
<evidence type="ECO:0000259" key="1">
    <source>
        <dbReference type="Pfam" id="PF01926"/>
    </source>
</evidence>
<dbReference type="SUPFAM" id="SSF52540">
    <property type="entry name" value="P-loop containing nucleoside triphosphate hydrolases"/>
    <property type="match status" value="1"/>
</dbReference>
<sequence>MPQNASFMASNDISRKLNVLVVGETGTGKSSVINMIFDNESMTSTSGKATGCTTECEVVRGYPPGSKSLYLTMFDTVGVCESSEGIIPTKIALEESVAGR</sequence>
<dbReference type="InterPro" id="IPR006073">
    <property type="entry name" value="GTP-bd"/>
</dbReference>
<accession>A0A8S2EWK5</accession>
<feature type="non-terminal residue" evidence="2">
    <location>
        <position position="100"/>
    </location>
</feature>
<evidence type="ECO:0000313" key="3">
    <source>
        <dbReference type="EMBL" id="CAF4084623.1"/>
    </source>
</evidence>
<dbReference type="Proteomes" id="UP000677228">
    <property type="component" value="Unassembled WGS sequence"/>
</dbReference>
<dbReference type="Gene3D" id="3.40.50.300">
    <property type="entry name" value="P-loop containing nucleotide triphosphate hydrolases"/>
    <property type="match status" value="1"/>
</dbReference>
<proteinExistence type="predicted"/>
<dbReference type="GO" id="GO:0005525">
    <property type="term" value="F:GTP binding"/>
    <property type="evidence" value="ECO:0007669"/>
    <property type="project" value="InterPro"/>
</dbReference>
<feature type="domain" description="G" evidence="1">
    <location>
        <begin position="19"/>
        <end position="93"/>
    </location>
</feature>